<proteinExistence type="predicted"/>
<feature type="transmembrane region" description="Helical" evidence="1">
    <location>
        <begin position="40"/>
        <end position="62"/>
    </location>
</feature>
<keyword evidence="1" id="KW-0472">Membrane</keyword>
<keyword evidence="1" id="KW-1133">Transmembrane helix</keyword>
<accession>A0A6J6GGJ6</accession>
<name>A0A6J6GGJ6_9ZZZZ</name>
<dbReference type="AlphaFoldDB" id="A0A6J6GGJ6"/>
<reference evidence="2" key="1">
    <citation type="submission" date="2020-05" db="EMBL/GenBank/DDBJ databases">
        <authorList>
            <person name="Chiriac C."/>
            <person name="Salcher M."/>
            <person name="Ghai R."/>
            <person name="Kavagutti S V."/>
        </authorList>
    </citation>
    <scope>NUCLEOTIDE SEQUENCE</scope>
</reference>
<evidence type="ECO:0000313" key="2">
    <source>
        <dbReference type="EMBL" id="CAB4600462.1"/>
    </source>
</evidence>
<sequence length="128" mass="14095">MAILALPPIIRSRVALKQVIENVPEIQSVKSAQKLDTRKFTLIMASIITLNLLVIAGINLLMTQDAFTLQRLKSERNIALDKKDAILNIVNKKNSPANLAKVAEEIGMVPATKIGYLNYSQISNVVMP</sequence>
<keyword evidence="1" id="KW-0812">Transmembrane</keyword>
<dbReference type="EMBL" id="CAEZUQ010000006">
    <property type="protein sequence ID" value="CAB4600462.1"/>
    <property type="molecule type" value="Genomic_DNA"/>
</dbReference>
<protein>
    <submittedName>
        <fullName evidence="2">Unannotated protein</fullName>
    </submittedName>
</protein>
<evidence type="ECO:0000256" key="1">
    <source>
        <dbReference type="SAM" id="Phobius"/>
    </source>
</evidence>
<gene>
    <name evidence="2" type="ORF">UFOPK1842_00114</name>
</gene>
<organism evidence="2">
    <name type="scientific">freshwater metagenome</name>
    <dbReference type="NCBI Taxonomy" id="449393"/>
    <lineage>
        <taxon>unclassified sequences</taxon>
        <taxon>metagenomes</taxon>
        <taxon>ecological metagenomes</taxon>
    </lineage>
</organism>